<dbReference type="PANTHER" id="PTHR43652:SF2">
    <property type="entry name" value="BASIC AMINO ACID ANTIPORTER YFCC-RELATED"/>
    <property type="match status" value="1"/>
</dbReference>
<gene>
    <name evidence="7" type="ORF">B2J69_01235</name>
</gene>
<feature type="transmembrane region" description="Helical" evidence="6">
    <location>
        <begin position="202"/>
        <end position="226"/>
    </location>
</feature>
<dbReference type="GO" id="GO:0005886">
    <property type="term" value="C:plasma membrane"/>
    <property type="evidence" value="ECO:0007669"/>
    <property type="project" value="UniProtKB-SubCell"/>
</dbReference>
<sequence>MSQVNIEQKGAVQPGAARSEQSPYLLLFIILVLAAVATWIIPAGKFDHETRNGITFAVKGSLHEVARSGVYPGEIFMAIVQGVIKAAPIIFLILFTGGLLAVIEATGAIATALNSLSRSTKISDTRVILIFGVIFAILGTTGVVQNSVVAFVPIGLLVARSLGLSPMIGTALVYLTCAAGFNVSVLGPATTGLTQHLAQLPLFSGMLLRGITCLLFVITVMVYLIIQVKRLRADGQVRSEQMVQSDTKLVITGRHKLILIACAVTLLAFMAGTVTLHWATNEMSAMFIILSIVVGMIGRMSGSAIANTFLAGCSQLVKGGFIVGMAGAISVVLQQGNILDPIVGFLSDLLAPVHPAIAAVGMFVSAALMHFGISSGSGESALLIPIFSPLGDNLGLTRQVTVQTVLLGEGIVNSISPTSGVLMAALATANISFGKWIKFVAPVVAIWFVICVVTLLIGVAINWGPF</sequence>
<evidence type="ECO:0000256" key="3">
    <source>
        <dbReference type="ARBA" id="ARBA00022692"/>
    </source>
</evidence>
<feature type="transmembrane region" description="Helical" evidence="6">
    <location>
        <begin position="353"/>
        <end position="373"/>
    </location>
</feature>
<evidence type="ECO:0008006" key="9">
    <source>
        <dbReference type="Google" id="ProtNLM"/>
    </source>
</evidence>
<feature type="transmembrane region" description="Helical" evidence="6">
    <location>
        <begin position="89"/>
        <end position="116"/>
    </location>
</feature>
<name>A0A1V9DQX4_9GAMM</name>
<keyword evidence="3 6" id="KW-0812">Transmembrane</keyword>
<accession>A0A1V9DQX4</accession>
<evidence type="ECO:0000256" key="5">
    <source>
        <dbReference type="ARBA" id="ARBA00023136"/>
    </source>
</evidence>
<evidence type="ECO:0000256" key="4">
    <source>
        <dbReference type="ARBA" id="ARBA00022989"/>
    </source>
</evidence>
<keyword evidence="8" id="KW-1185">Reference proteome</keyword>
<feature type="transmembrane region" description="Helical" evidence="6">
    <location>
        <begin position="316"/>
        <end position="333"/>
    </location>
</feature>
<dbReference type="InterPro" id="IPR051679">
    <property type="entry name" value="DASS-Related_Transporters"/>
</dbReference>
<proteinExistence type="predicted"/>
<dbReference type="PANTHER" id="PTHR43652">
    <property type="entry name" value="BASIC AMINO ACID ANTIPORTER YFCC-RELATED"/>
    <property type="match status" value="1"/>
</dbReference>
<dbReference type="AlphaFoldDB" id="A0A1V9DQX4"/>
<keyword evidence="5 6" id="KW-0472">Membrane</keyword>
<evidence type="ECO:0000313" key="8">
    <source>
        <dbReference type="Proteomes" id="UP000192769"/>
    </source>
</evidence>
<dbReference type="EMBL" id="MWUE01000003">
    <property type="protein sequence ID" value="OQP36226.1"/>
    <property type="molecule type" value="Genomic_DNA"/>
</dbReference>
<feature type="transmembrane region" description="Helical" evidence="6">
    <location>
        <begin position="439"/>
        <end position="463"/>
    </location>
</feature>
<comment type="caution">
    <text evidence="7">The sequence shown here is derived from an EMBL/GenBank/DDBJ whole genome shotgun (WGS) entry which is preliminary data.</text>
</comment>
<dbReference type="RefSeq" id="WP_081135145.1">
    <property type="nucleotide sequence ID" value="NZ_MWUE01000003.1"/>
</dbReference>
<organism evidence="7 8">
    <name type="scientific">Pantoea latae</name>
    <dbReference type="NCBI Taxonomy" id="1964541"/>
    <lineage>
        <taxon>Bacteria</taxon>
        <taxon>Pseudomonadati</taxon>
        <taxon>Pseudomonadota</taxon>
        <taxon>Gammaproteobacteria</taxon>
        <taxon>Enterobacterales</taxon>
        <taxon>Erwiniaceae</taxon>
        <taxon>Pantoea</taxon>
    </lineage>
</organism>
<evidence type="ECO:0000256" key="6">
    <source>
        <dbReference type="SAM" id="Phobius"/>
    </source>
</evidence>
<feature type="transmembrane region" description="Helical" evidence="6">
    <location>
        <begin position="171"/>
        <end position="190"/>
    </location>
</feature>
<feature type="transmembrane region" description="Helical" evidence="6">
    <location>
        <begin position="128"/>
        <end position="159"/>
    </location>
</feature>
<feature type="transmembrane region" description="Helical" evidence="6">
    <location>
        <begin position="285"/>
        <end position="309"/>
    </location>
</feature>
<evidence type="ECO:0000313" key="7">
    <source>
        <dbReference type="EMBL" id="OQP36226.1"/>
    </source>
</evidence>
<dbReference type="InterPro" id="IPR018385">
    <property type="entry name" value="C4_dicarb_anaerob_car-like"/>
</dbReference>
<keyword evidence="4 6" id="KW-1133">Transmembrane helix</keyword>
<evidence type="ECO:0000256" key="2">
    <source>
        <dbReference type="ARBA" id="ARBA00022475"/>
    </source>
</evidence>
<dbReference type="OrthoDB" id="255482at2"/>
<evidence type="ECO:0000256" key="1">
    <source>
        <dbReference type="ARBA" id="ARBA00004651"/>
    </source>
</evidence>
<comment type="subcellular location">
    <subcellularLocation>
        <location evidence="1">Cell membrane</location>
        <topology evidence="1">Multi-pass membrane protein</topology>
    </subcellularLocation>
</comment>
<keyword evidence="2" id="KW-1003">Cell membrane</keyword>
<feature type="transmembrane region" description="Helical" evidence="6">
    <location>
        <begin position="24"/>
        <end position="41"/>
    </location>
</feature>
<dbReference type="Proteomes" id="UP000192769">
    <property type="component" value="Unassembled WGS sequence"/>
</dbReference>
<feature type="transmembrane region" description="Helical" evidence="6">
    <location>
        <begin position="257"/>
        <end position="279"/>
    </location>
</feature>
<protein>
    <recommendedName>
        <fullName evidence="9">C4-dicarboxylate ABC transporter</fullName>
    </recommendedName>
</protein>
<dbReference type="Pfam" id="PF03606">
    <property type="entry name" value="DcuC"/>
    <property type="match status" value="1"/>
</dbReference>
<reference evidence="7 8" key="1">
    <citation type="submission" date="2017-02" db="EMBL/GenBank/DDBJ databases">
        <title>Whole genome shotgun sequence of Pantoea agglomerans strain AS1 isolated from a cycad, Zamia floridana in Central Florida, USA.</title>
        <authorList>
            <person name="Lata P."/>
            <person name="Govindarajan S."/>
            <person name="Qi F."/>
            <person name="Li J.-L."/>
            <person name="Maurya S.K."/>
            <person name="Sahoo M.K."/>
        </authorList>
    </citation>
    <scope>NUCLEOTIDE SEQUENCE [LARGE SCALE GENOMIC DNA]</scope>
    <source>
        <strain evidence="7 8">AS1</strain>
    </source>
</reference>